<feature type="transmembrane region" description="Helical" evidence="2">
    <location>
        <begin position="419"/>
        <end position="438"/>
    </location>
</feature>
<dbReference type="Pfam" id="PF06123">
    <property type="entry name" value="CreD"/>
    <property type="match status" value="1"/>
</dbReference>
<dbReference type="PANTHER" id="PTHR30092:SF0">
    <property type="entry name" value="INNER MEMBRANE PROTEIN CRED"/>
    <property type="match status" value="1"/>
</dbReference>
<dbReference type="NCBIfam" id="NF008712">
    <property type="entry name" value="PRK11715.1-1"/>
    <property type="match status" value="1"/>
</dbReference>
<feature type="transmembrane region" description="Helical" evidence="2">
    <location>
        <begin position="341"/>
        <end position="360"/>
    </location>
</feature>
<feature type="transmembrane region" description="Helical" evidence="2">
    <location>
        <begin position="444"/>
        <end position="463"/>
    </location>
</feature>
<feature type="transmembrane region" description="Helical" evidence="2">
    <location>
        <begin position="50"/>
        <end position="67"/>
    </location>
</feature>
<dbReference type="InterPro" id="IPR010364">
    <property type="entry name" value="Uncharacterised_IM_CreD"/>
</dbReference>
<feature type="transmembrane region" description="Helical" evidence="2">
    <location>
        <begin position="392"/>
        <end position="412"/>
    </location>
</feature>
<feature type="transmembrane region" description="Helical" evidence="2">
    <location>
        <begin position="367"/>
        <end position="386"/>
    </location>
</feature>
<evidence type="ECO:0000256" key="1">
    <source>
        <dbReference type="SAM" id="MobiDB-lite"/>
    </source>
</evidence>
<sequence>MTDQHPDTPRQEQTPPLHGERPDEPRQPGTHLWRRGFGLGAAGFEATKRAVFLGLLMLVLLIPLSMIEDLVAERENRKLEVDAEITSQWGGPQTILGPILVVPYRYVSESNDTSGAPRLGTSQLFFLPKHLDIATDIKAERRAKSIYEVLVYGGTAKLSGDFTNLAKSRSDIAPEMIDWSGAKLLIGVADASAIRGMTIAVGDRTPVAEDALQRDASLSSSLALAIPLTVADVAKPLSFAISIDFRGSGALRFAPIADVTNVKLAADWPHPDFSGRTLPDSRTITDTGFDASWSLGALTRGFPSTWRLGEANPETLWNSTVGVTFVQPGDVHQQTDRILKYGVLVIALTFATIFVSGLFGGRKVHPIQYLMVGTALCLFYLLLLSLSEHIDFLHAYVIASAADIAMIAWYAWRTMSRKLGYATAVILTAVQAYIYDLLQMDDYALLAGTIALFVALLAAMIVTRNIDWYRIGREKAA</sequence>
<dbReference type="Proteomes" id="UP001230156">
    <property type="component" value="Unassembled WGS sequence"/>
</dbReference>
<keyword evidence="2" id="KW-1133">Transmembrane helix</keyword>
<name>A0ABU0YPX9_9PROT</name>
<feature type="compositionally biased region" description="Basic and acidic residues" evidence="1">
    <location>
        <begin position="1"/>
        <end position="10"/>
    </location>
</feature>
<gene>
    <name evidence="3" type="primary">creD</name>
    <name evidence="3" type="ORF">Q8A70_14255</name>
</gene>
<dbReference type="PANTHER" id="PTHR30092">
    <property type="entry name" value="INNER MEMBRANE PROTEIN CRED"/>
    <property type="match status" value="1"/>
</dbReference>
<organism evidence="3 4">
    <name type="scientific">Dongia sedimenti</name>
    <dbReference type="NCBI Taxonomy" id="3064282"/>
    <lineage>
        <taxon>Bacteria</taxon>
        <taxon>Pseudomonadati</taxon>
        <taxon>Pseudomonadota</taxon>
        <taxon>Alphaproteobacteria</taxon>
        <taxon>Rhodospirillales</taxon>
        <taxon>Dongiaceae</taxon>
        <taxon>Dongia</taxon>
    </lineage>
</organism>
<keyword evidence="4" id="KW-1185">Reference proteome</keyword>
<evidence type="ECO:0000313" key="3">
    <source>
        <dbReference type="EMBL" id="MDQ7248843.1"/>
    </source>
</evidence>
<evidence type="ECO:0000256" key="2">
    <source>
        <dbReference type="SAM" id="Phobius"/>
    </source>
</evidence>
<reference evidence="4" key="1">
    <citation type="submission" date="2023-08" db="EMBL/GenBank/DDBJ databases">
        <title>Rhodospirillaceae gen. nov., a novel taxon isolated from the Yangtze River Yuezi River estuary sludge.</title>
        <authorList>
            <person name="Ruan L."/>
        </authorList>
    </citation>
    <scope>NUCLEOTIDE SEQUENCE [LARGE SCALE GENOMIC DNA]</scope>
    <source>
        <strain evidence="4">R-7</strain>
    </source>
</reference>
<feature type="region of interest" description="Disordered" evidence="1">
    <location>
        <begin position="1"/>
        <end position="32"/>
    </location>
</feature>
<comment type="caution">
    <text evidence="3">The sequence shown here is derived from an EMBL/GenBank/DDBJ whole genome shotgun (WGS) entry which is preliminary data.</text>
</comment>
<proteinExistence type="predicted"/>
<keyword evidence="2" id="KW-0472">Membrane</keyword>
<protein>
    <submittedName>
        <fullName evidence="3">Cell envelope integrity protein CreD</fullName>
    </submittedName>
</protein>
<evidence type="ECO:0000313" key="4">
    <source>
        <dbReference type="Proteomes" id="UP001230156"/>
    </source>
</evidence>
<dbReference type="PIRSF" id="PIRSF004548">
    <property type="entry name" value="CreD"/>
    <property type="match status" value="1"/>
</dbReference>
<accession>A0ABU0YPX9</accession>
<keyword evidence="2" id="KW-0812">Transmembrane</keyword>
<dbReference type="RefSeq" id="WP_379956324.1">
    <property type="nucleotide sequence ID" value="NZ_JAUYVI010000004.1"/>
</dbReference>
<dbReference type="EMBL" id="JAUYVI010000004">
    <property type="protein sequence ID" value="MDQ7248843.1"/>
    <property type="molecule type" value="Genomic_DNA"/>
</dbReference>